<feature type="compositionally biased region" description="Basic and acidic residues" evidence="9">
    <location>
        <begin position="557"/>
        <end position="573"/>
    </location>
</feature>
<reference evidence="12 13" key="1">
    <citation type="journal article" date="2021" name="Elife">
        <title>Chloroplast acquisition without the gene transfer in kleptoplastic sea slugs, Plakobranchus ocellatus.</title>
        <authorList>
            <person name="Maeda T."/>
            <person name="Takahashi S."/>
            <person name="Yoshida T."/>
            <person name="Shimamura S."/>
            <person name="Takaki Y."/>
            <person name="Nagai Y."/>
            <person name="Toyoda A."/>
            <person name="Suzuki Y."/>
            <person name="Arimoto A."/>
            <person name="Ishii H."/>
            <person name="Satoh N."/>
            <person name="Nishiyama T."/>
            <person name="Hasebe M."/>
            <person name="Maruyama T."/>
            <person name="Minagawa J."/>
            <person name="Obokata J."/>
            <person name="Shigenobu S."/>
        </authorList>
    </citation>
    <scope>NUCLEOTIDE SEQUENCE [LARGE SCALE GENOMIC DNA]</scope>
</reference>
<evidence type="ECO:0000256" key="3">
    <source>
        <dbReference type="ARBA" id="ARBA00022989"/>
    </source>
</evidence>
<dbReference type="InterPro" id="IPR017452">
    <property type="entry name" value="GPCR_Rhodpsn_7TM"/>
</dbReference>
<protein>
    <submittedName>
        <fullName evidence="12">Orexin receptor type 2</fullName>
    </submittedName>
</protein>
<dbReference type="PROSITE" id="PS50262">
    <property type="entry name" value="G_PROTEIN_RECEP_F1_2"/>
    <property type="match status" value="1"/>
</dbReference>
<dbReference type="Gene3D" id="1.20.1070.10">
    <property type="entry name" value="Rhodopsin 7-helix transmembrane proteins"/>
    <property type="match status" value="2"/>
</dbReference>
<feature type="transmembrane region" description="Helical" evidence="10">
    <location>
        <begin position="25"/>
        <end position="44"/>
    </location>
</feature>
<evidence type="ECO:0000256" key="9">
    <source>
        <dbReference type="SAM" id="MobiDB-lite"/>
    </source>
</evidence>
<keyword evidence="7 8" id="KW-0807">Transducer</keyword>
<keyword evidence="4 8" id="KW-0297">G-protein coupled receptor</keyword>
<feature type="domain" description="G-protein coupled receptors family 1 profile" evidence="11">
    <location>
        <begin position="767"/>
        <end position="831"/>
    </location>
</feature>
<comment type="caution">
    <text evidence="12">The sequence shown here is derived from an EMBL/GenBank/DDBJ whole genome shotgun (WGS) entry which is preliminary data.</text>
</comment>
<comment type="similarity">
    <text evidence="8">Belongs to the G-protein coupled receptor 1 family.</text>
</comment>
<dbReference type="AlphaFoldDB" id="A0AAV4EL08"/>
<feature type="transmembrane region" description="Helical" evidence="10">
    <location>
        <begin position="210"/>
        <end position="232"/>
    </location>
</feature>
<keyword evidence="13" id="KW-1185">Reference proteome</keyword>
<proteinExistence type="inferred from homology"/>
<evidence type="ECO:0000256" key="4">
    <source>
        <dbReference type="ARBA" id="ARBA00023040"/>
    </source>
</evidence>
<dbReference type="CDD" id="cd00637">
    <property type="entry name" value="7tm_classA_rhodopsin-like"/>
    <property type="match status" value="1"/>
</dbReference>
<feature type="region of interest" description="Disordered" evidence="9">
    <location>
        <begin position="359"/>
        <end position="403"/>
    </location>
</feature>
<feature type="transmembrane region" description="Helical" evidence="10">
    <location>
        <begin position="65"/>
        <end position="84"/>
    </location>
</feature>
<feature type="compositionally biased region" description="Polar residues" evidence="9">
    <location>
        <begin position="359"/>
        <end position="394"/>
    </location>
</feature>
<gene>
    <name evidence="12" type="ORF">ElyMa_005437600</name>
</gene>
<sequence length="852" mass="94662">MPSELLILFRFASFPSAGWCMTSRYLAYTFNGSSSLILIIIAMDRYYKVCQPYRTCITIPIAQRICIFGVLMTAILSIPSLFLYGDARFPVLVKDGRAQILPLDLENATWMPEGWHIENGAFKHGDTEPEPNRVSDRGAHDGAFIFHDPLGLPAWTPTNANSSGASWSPSAQHSHHMSEKDARLRATEVSVMLGEFCLISTENSESALAILFYGYMFLLWLLLLVLVVFFYSRVGRAMFLLRNIHDKMFSLNNRAGDQNFNRDPSRRSCTPRTASLAQENDHYEYDVQYHNHLGFKSKGHLAAEGVVLLSHEVLKSVVNNEENVDFLKDVEVSSTADLQTNNEQRSEVQQEEGCAVLTTEQQETNDDVTGTGNSSQNVSRDSVNTVDSDAQQTDPKSKNLPAKHLQVSEDSVCETGSLETSSCLNLPLNNRECQEINTETMGSPRSKSMDDVLHTNAEHISSAHSKRKSFRLRRFSSKRKSGKVPKIKVSQIKEKSKSNDAALHKKVERGNFLHPATTNNLLLRRIKSLENVNAVPKLDFLQVPDKGKRHGSVKVKNSSENDEQKHMNAKPEQKEISAVIGTLTNSSTSLQYYKSVSGSNESSDAKQVGEKTLTLTRSSAKGKRNVCVLPLTGLTTKAAMQNQESEEKKRVQARQKASTLPVSMTYASVLAAQKSGSFSQRRGSGIDTLENPSFEEKVEFRSKSSANRSSVRKTVEIEEIPGKSANAEAEGKNGVQNAPAGNWRRARPSTADILSERHRRGTLHPVRTSRMLFFISMAFLVSFLPFFVIVLMRSAIGSSSFLASLSPVELGAVSIFVRSSLISNAVNPLIYGLLSTHFRRECTGIFRFLQGK</sequence>
<dbReference type="PROSITE" id="PS00237">
    <property type="entry name" value="G_PROTEIN_RECEP_F1_1"/>
    <property type="match status" value="1"/>
</dbReference>
<feature type="region of interest" description="Disordered" evidence="9">
    <location>
        <begin position="460"/>
        <end position="500"/>
    </location>
</feature>
<feature type="region of interest" description="Disordered" evidence="9">
    <location>
        <begin position="545"/>
        <end position="573"/>
    </location>
</feature>
<dbReference type="GO" id="GO:0004930">
    <property type="term" value="F:G protein-coupled receptor activity"/>
    <property type="evidence" value="ECO:0007669"/>
    <property type="project" value="UniProtKB-KW"/>
</dbReference>
<dbReference type="PANTHER" id="PTHR24243:SF208">
    <property type="entry name" value="PYROKININ-1 RECEPTOR"/>
    <property type="match status" value="1"/>
</dbReference>
<evidence type="ECO:0000256" key="6">
    <source>
        <dbReference type="ARBA" id="ARBA00023170"/>
    </source>
</evidence>
<evidence type="ECO:0000256" key="5">
    <source>
        <dbReference type="ARBA" id="ARBA00023136"/>
    </source>
</evidence>
<dbReference type="EMBL" id="BMAT01010845">
    <property type="protein sequence ID" value="GFR61663.1"/>
    <property type="molecule type" value="Genomic_DNA"/>
</dbReference>
<dbReference type="SUPFAM" id="SSF81321">
    <property type="entry name" value="Family A G protein-coupled receptor-like"/>
    <property type="match status" value="2"/>
</dbReference>
<feature type="region of interest" description="Disordered" evidence="9">
    <location>
        <begin position="722"/>
        <end position="748"/>
    </location>
</feature>
<name>A0AAV4EL08_9GAST</name>
<evidence type="ECO:0000256" key="1">
    <source>
        <dbReference type="ARBA" id="ARBA00004141"/>
    </source>
</evidence>
<dbReference type="GO" id="GO:0016020">
    <property type="term" value="C:membrane"/>
    <property type="evidence" value="ECO:0007669"/>
    <property type="project" value="UniProtKB-SubCell"/>
</dbReference>
<evidence type="ECO:0000313" key="12">
    <source>
        <dbReference type="EMBL" id="GFR61663.1"/>
    </source>
</evidence>
<evidence type="ECO:0000313" key="13">
    <source>
        <dbReference type="Proteomes" id="UP000762676"/>
    </source>
</evidence>
<comment type="subcellular location">
    <subcellularLocation>
        <location evidence="1">Membrane</location>
        <topology evidence="1">Multi-pass membrane protein</topology>
    </subcellularLocation>
</comment>
<keyword evidence="3 10" id="KW-1133">Transmembrane helix</keyword>
<feature type="compositionally biased region" description="Basic and acidic residues" evidence="9">
    <location>
        <begin position="491"/>
        <end position="500"/>
    </location>
</feature>
<dbReference type="PRINTS" id="PR00237">
    <property type="entry name" value="GPCRRHODOPSN"/>
</dbReference>
<evidence type="ECO:0000256" key="10">
    <source>
        <dbReference type="SAM" id="Phobius"/>
    </source>
</evidence>
<dbReference type="InterPro" id="IPR000276">
    <property type="entry name" value="GPCR_Rhodpsn"/>
</dbReference>
<keyword evidence="5 10" id="KW-0472">Membrane</keyword>
<evidence type="ECO:0000259" key="11">
    <source>
        <dbReference type="PROSITE" id="PS50262"/>
    </source>
</evidence>
<dbReference type="Proteomes" id="UP000762676">
    <property type="component" value="Unassembled WGS sequence"/>
</dbReference>
<feature type="compositionally biased region" description="Basic residues" evidence="9">
    <location>
        <begin position="464"/>
        <end position="486"/>
    </location>
</feature>
<evidence type="ECO:0000256" key="8">
    <source>
        <dbReference type="RuleBase" id="RU000688"/>
    </source>
</evidence>
<organism evidence="12 13">
    <name type="scientific">Elysia marginata</name>
    <dbReference type="NCBI Taxonomy" id="1093978"/>
    <lineage>
        <taxon>Eukaryota</taxon>
        <taxon>Metazoa</taxon>
        <taxon>Spiralia</taxon>
        <taxon>Lophotrochozoa</taxon>
        <taxon>Mollusca</taxon>
        <taxon>Gastropoda</taxon>
        <taxon>Heterobranchia</taxon>
        <taxon>Euthyneura</taxon>
        <taxon>Panpulmonata</taxon>
        <taxon>Sacoglossa</taxon>
        <taxon>Placobranchoidea</taxon>
        <taxon>Plakobranchidae</taxon>
        <taxon>Elysia</taxon>
    </lineage>
</organism>
<evidence type="ECO:0000256" key="2">
    <source>
        <dbReference type="ARBA" id="ARBA00022692"/>
    </source>
</evidence>
<evidence type="ECO:0000256" key="7">
    <source>
        <dbReference type="ARBA" id="ARBA00023224"/>
    </source>
</evidence>
<keyword evidence="6 8" id="KW-0675">Receptor</keyword>
<keyword evidence="2 8" id="KW-0812">Transmembrane</keyword>
<accession>A0AAV4EL08</accession>
<feature type="transmembrane region" description="Helical" evidence="10">
    <location>
        <begin position="812"/>
        <end position="834"/>
    </location>
</feature>
<dbReference type="PANTHER" id="PTHR24243">
    <property type="entry name" value="G-PROTEIN COUPLED RECEPTOR"/>
    <property type="match status" value="1"/>
</dbReference>
<feature type="transmembrane region" description="Helical" evidence="10">
    <location>
        <begin position="772"/>
        <end position="792"/>
    </location>
</feature>